<dbReference type="PROSITE" id="PS00134">
    <property type="entry name" value="TRYPSIN_HIS"/>
    <property type="match status" value="1"/>
</dbReference>
<feature type="active site" description="Charge relay system" evidence="17">
    <location>
        <position position="603"/>
    </location>
</feature>
<comment type="caution">
    <text evidence="18">Lacks conserved residue(s) required for the propagation of feature annotation.</text>
</comment>
<evidence type="ECO:0000256" key="19">
    <source>
        <dbReference type="SAM" id="SignalP"/>
    </source>
</evidence>
<dbReference type="InterPro" id="IPR036465">
    <property type="entry name" value="vWFA_dom_sf"/>
</dbReference>
<evidence type="ECO:0000256" key="17">
    <source>
        <dbReference type="PIRSR" id="PIRSR001154-1"/>
    </source>
</evidence>
<evidence type="ECO:0000313" key="24">
    <source>
        <dbReference type="Proteomes" id="UP001364617"/>
    </source>
</evidence>
<evidence type="ECO:0000313" key="23">
    <source>
        <dbReference type="EMBL" id="KAK7172339.1"/>
    </source>
</evidence>
<dbReference type="InterPro" id="IPR001254">
    <property type="entry name" value="Trypsin_dom"/>
</dbReference>
<comment type="cofactor">
    <cofactor evidence="1">
        <name>Mn(2+)</name>
        <dbReference type="ChEBI" id="CHEBI:29035"/>
    </cofactor>
</comment>
<keyword evidence="12" id="KW-0720">Serine protease</keyword>
<dbReference type="SUPFAM" id="SSF53300">
    <property type="entry name" value="vWA-like"/>
    <property type="match status" value="1"/>
</dbReference>
<dbReference type="SMART" id="SM00327">
    <property type="entry name" value="VWA"/>
    <property type="match status" value="1"/>
</dbReference>
<gene>
    <name evidence="23" type="ORF">R3I93_004610</name>
</gene>
<evidence type="ECO:0000256" key="13">
    <source>
        <dbReference type="ARBA" id="ARBA00022859"/>
    </source>
</evidence>
<dbReference type="Pfam" id="PF00092">
    <property type="entry name" value="VWA"/>
    <property type="match status" value="1"/>
</dbReference>
<feature type="domain" description="Sushi" evidence="22">
    <location>
        <begin position="39"/>
        <end position="99"/>
    </location>
</feature>
<keyword evidence="14 18" id="KW-1015">Disulfide bond</keyword>
<keyword evidence="6" id="KW-0399">Innate immunity</keyword>
<comment type="caution">
    <text evidence="23">The sequence shown here is derived from an EMBL/GenBank/DDBJ whole genome shotgun (WGS) entry which is preliminary data.</text>
</comment>
<dbReference type="GO" id="GO:0009617">
    <property type="term" value="P:response to bacterium"/>
    <property type="evidence" value="ECO:0007669"/>
    <property type="project" value="TreeGrafter"/>
</dbReference>
<dbReference type="GO" id="GO:0009986">
    <property type="term" value="C:cell surface"/>
    <property type="evidence" value="ECO:0007669"/>
    <property type="project" value="UniProtKB-SubCell"/>
</dbReference>
<dbReference type="InterPro" id="IPR000436">
    <property type="entry name" value="Sushi_SCR_CCP_dom"/>
</dbReference>
<evidence type="ECO:0000256" key="9">
    <source>
        <dbReference type="ARBA" id="ARBA00022729"/>
    </source>
</evidence>
<comment type="subcellular location">
    <subcellularLocation>
        <location evidence="3">Cell surface</location>
    </subcellularLocation>
    <subcellularLocation>
        <location evidence="4">Secreted</location>
    </subcellularLocation>
</comment>
<evidence type="ECO:0000256" key="6">
    <source>
        <dbReference type="ARBA" id="ARBA00022588"/>
    </source>
</evidence>
<keyword evidence="10" id="KW-0677">Repeat</keyword>
<dbReference type="GO" id="GO:0006956">
    <property type="term" value="P:complement activation"/>
    <property type="evidence" value="ECO:0007669"/>
    <property type="project" value="InterPro"/>
</dbReference>
<evidence type="ECO:0000256" key="18">
    <source>
        <dbReference type="PROSITE-ProRule" id="PRU00302"/>
    </source>
</evidence>
<dbReference type="GO" id="GO:0045087">
    <property type="term" value="P:innate immune response"/>
    <property type="evidence" value="ECO:0007669"/>
    <property type="project" value="UniProtKB-KW"/>
</dbReference>
<accession>A0AAN9HE27</accession>
<dbReference type="CDD" id="cd00033">
    <property type="entry name" value="CCP"/>
    <property type="match status" value="4"/>
</dbReference>
<dbReference type="PROSITE" id="PS50234">
    <property type="entry name" value="VWFA"/>
    <property type="match status" value="1"/>
</dbReference>
<dbReference type="InterPro" id="IPR018114">
    <property type="entry name" value="TRYPSIN_HIS"/>
</dbReference>
<evidence type="ECO:0000256" key="15">
    <source>
        <dbReference type="ARBA" id="ARBA00023180"/>
    </source>
</evidence>
<keyword evidence="15" id="KW-0325">Glycoprotein</keyword>
<dbReference type="EMBL" id="JAYKXH010000004">
    <property type="protein sequence ID" value="KAK7172339.1"/>
    <property type="molecule type" value="Genomic_DNA"/>
</dbReference>
<name>A0AAN9HE27_9TELE</name>
<evidence type="ECO:0000256" key="7">
    <source>
        <dbReference type="ARBA" id="ARBA00022659"/>
    </source>
</evidence>
<dbReference type="AlphaFoldDB" id="A0AAN9HE27"/>
<dbReference type="Gene3D" id="2.40.10.10">
    <property type="entry name" value="Trypsin-like serine proteases"/>
    <property type="match status" value="2"/>
</dbReference>
<dbReference type="SMART" id="SM00020">
    <property type="entry name" value="Tryp_SPc"/>
    <property type="match status" value="1"/>
</dbReference>
<evidence type="ECO:0000256" key="1">
    <source>
        <dbReference type="ARBA" id="ARBA00001936"/>
    </source>
</evidence>
<keyword evidence="11" id="KW-0378">Hydrolase</keyword>
<dbReference type="PRINTS" id="PR00722">
    <property type="entry name" value="CHYMOTRYPSIN"/>
</dbReference>
<proteinExistence type="predicted"/>
<reference evidence="23 24" key="1">
    <citation type="submission" date="2024-02" db="EMBL/GenBank/DDBJ databases">
        <title>Chromosome-level genome assembly of the Eurasian Minnow (Phoxinus phoxinus).</title>
        <authorList>
            <person name="Oriowo T.O."/>
            <person name="Martin S."/>
            <person name="Stange M."/>
            <person name="Chrysostomakis Y."/>
            <person name="Brown T."/>
            <person name="Winkler S."/>
            <person name="Kukowka S."/>
            <person name="Myers E.W."/>
            <person name="Bohne A."/>
        </authorList>
    </citation>
    <scope>NUCLEOTIDE SEQUENCE [LARGE SCALE GENOMIC DNA]</scope>
    <source>
        <strain evidence="23">ZFMK-TIS-60720</strain>
        <tissue evidence="23">Whole Organism</tissue>
    </source>
</reference>
<dbReference type="Gene3D" id="3.40.50.410">
    <property type="entry name" value="von Willebrand factor, type A domain"/>
    <property type="match status" value="1"/>
</dbReference>
<feature type="domain" description="VWFA" evidence="20">
    <location>
        <begin position="346"/>
        <end position="545"/>
    </location>
</feature>
<dbReference type="Pfam" id="PF00084">
    <property type="entry name" value="Sushi"/>
    <property type="match status" value="4"/>
</dbReference>
<keyword evidence="7 18" id="KW-0768">Sushi</keyword>
<dbReference type="PANTHER" id="PTHR46393">
    <property type="entry name" value="SUSHI DOMAIN-CONTAINING PROTEIN"/>
    <property type="match status" value="1"/>
</dbReference>
<evidence type="ECO:0000256" key="8">
    <source>
        <dbReference type="ARBA" id="ARBA00022670"/>
    </source>
</evidence>
<keyword evidence="24" id="KW-1185">Reference proteome</keyword>
<feature type="disulfide bond" evidence="18">
    <location>
        <begin position="209"/>
        <end position="236"/>
    </location>
</feature>
<evidence type="ECO:0000259" key="21">
    <source>
        <dbReference type="PROSITE" id="PS50240"/>
    </source>
</evidence>
<feature type="disulfide bond" evidence="18">
    <location>
        <begin position="269"/>
        <end position="296"/>
    </location>
</feature>
<evidence type="ECO:0000259" key="20">
    <source>
        <dbReference type="PROSITE" id="PS50234"/>
    </source>
</evidence>
<evidence type="ECO:0000256" key="16">
    <source>
        <dbReference type="ARBA" id="ARBA00029636"/>
    </source>
</evidence>
<dbReference type="InterPro" id="IPR043504">
    <property type="entry name" value="Peptidase_S1_PA_chymotrypsin"/>
</dbReference>
<dbReference type="PROSITE" id="PS50923">
    <property type="entry name" value="SUSHI"/>
    <property type="match status" value="3"/>
</dbReference>
<evidence type="ECO:0000256" key="14">
    <source>
        <dbReference type="ARBA" id="ARBA00023157"/>
    </source>
</evidence>
<feature type="signal peptide" evidence="19">
    <location>
        <begin position="1"/>
        <end position="25"/>
    </location>
</feature>
<feature type="domain" description="Sushi" evidence="22">
    <location>
        <begin position="179"/>
        <end position="238"/>
    </location>
</feature>
<evidence type="ECO:0000256" key="2">
    <source>
        <dbReference type="ARBA" id="ARBA00001946"/>
    </source>
</evidence>
<evidence type="ECO:0000259" key="22">
    <source>
        <dbReference type="PROSITE" id="PS50923"/>
    </source>
</evidence>
<sequence>MSAMHYTIACIITFFLYISVSEVQSGYDYDYDLVENEPKNCTTSESIIGGTVEYSNGGVVGSRLIYHCSDGFEPYPISQKVCSSDGEWEPRVSRVKCEETSDYGDYEEPQKNCSLEVSIKGGSVAYSNEGLEGSVLTYHCKAGHYPFPATQRVCDRDGQWSAMRLPNGKRTLSAVCKEILCPAQLQLDNGQFWPRKQWLKFGEKQTFSCHEGFDLTGSAERNCTQWGGWTGATPVCDDQSEDCKNPGAPPGALRSGGRFRIGDRVLYLCQFGLDLLGPSERQCLDSREWSGAEPRCYAQYSFDQPAIVAQAFGGSLTAVMDVSQPNFKKKGHYLGRTVRVEEGRLNVFILLDTSGSISKENFQTAKTAIIELVRKLDSYEVHMKFEIISYASEPKEIVSITSIESQDVHYILRKLEEFSDESHGGKKGTNLYKALERVYDQLAFLRQTKRNQFNETQNVIIIATDGYSNMGPNPKNMLAKIRNLFGYKPSSVDHTQEELLDVYVFAVRGEVNKKDLTSIASSKKDELHFFVLKDYKHLGSVFNRMISDSAVTKCGLAQEQEDQDEQEKSETTNTRPWHVNLIWGAKICRGTLVTKSMVLTAAHCLIKVNTDESVSNASAADITVQHGNGEVKAMELILHPLFNVKGLKDKNVNEFYDYDIALVRMRENITLSLKARPICLPCTKSSNRALRMDPDSTCDEHKRSLLHLEETPAHFIRQGTQRTDTHIHSGAKRGECLKKARSTFPANSSASLSEVITERFMCTGGTETIRHEMTCKGDSGGALFLRKRMRYFQVAVISWGTKKTCDSRTAVRDNRPLDARDFHISVFSVMPWLQQHLYRELEFRP</sequence>
<comment type="cofactor">
    <cofactor evidence="2">
        <name>Mg(2+)</name>
        <dbReference type="ChEBI" id="CHEBI:18420"/>
    </cofactor>
</comment>
<feature type="domain" description="Sushi" evidence="22">
    <location>
        <begin position="241"/>
        <end position="298"/>
    </location>
</feature>
<dbReference type="InterPro" id="IPR009003">
    <property type="entry name" value="Peptidase_S1_PA"/>
</dbReference>
<feature type="domain" description="Peptidase S1" evidence="21">
    <location>
        <begin position="545"/>
        <end position="838"/>
    </location>
</feature>
<dbReference type="SUPFAM" id="SSF57535">
    <property type="entry name" value="Complement control module/SCR domain"/>
    <property type="match status" value="4"/>
</dbReference>
<evidence type="ECO:0000256" key="3">
    <source>
        <dbReference type="ARBA" id="ARBA00004241"/>
    </source>
</evidence>
<evidence type="ECO:0000256" key="11">
    <source>
        <dbReference type="ARBA" id="ARBA00022801"/>
    </source>
</evidence>
<dbReference type="InterPro" id="IPR035976">
    <property type="entry name" value="Sushi/SCR/CCP_sf"/>
</dbReference>
<keyword evidence="13" id="KW-0391">Immunity</keyword>
<keyword evidence="9 19" id="KW-0732">Signal</keyword>
<evidence type="ECO:0000256" key="5">
    <source>
        <dbReference type="ARBA" id="ARBA00022525"/>
    </source>
</evidence>
<feature type="active site" description="Charge relay system" evidence="17">
    <location>
        <position position="779"/>
    </location>
</feature>
<dbReference type="Pfam" id="PF00089">
    <property type="entry name" value="Trypsin"/>
    <property type="match status" value="2"/>
</dbReference>
<dbReference type="PIRSF" id="PIRSF001154">
    <property type="entry name" value="Compl_C2_B"/>
    <property type="match status" value="1"/>
</dbReference>
<dbReference type="GO" id="GO:0006508">
    <property type="term" value="P:proteolysis"/>
    <property type="evidence" value="ECO:0007669"/>
    <property type="project" value="UniProtKB-KW"/>
</dbReference>
<dbReference type="InterPro" id="IPR001314">
    <property type="entry name" value="Peptidase_S1A"/>
</dbReference>
<dbReference type="GO" id="GO:0070062">
    <property type="term" value="C:extracellular exosome"/>
    <property type="evidence" value="ECO:0007669"/>
    <property type="project" value="TreeGrafter"/>
</dbReference>
<dbReference type="PROSITE" id="PS50240">
    <property type="entry name" value="TRYPSIN_DOM"/>
    <property type="match status" value="1"/>
</dbReference>
<evidence type="ECO:0000256" key="4">
    <source>
        <dbReference type="ARBA" id="ARBA00004613"/>
    </source>
</evidence>
<dbReference type="InterPro" id="IPR011360">
    <property type="entry name" value="Compl_C2_B"/>
</dbReference>
<keyword evidence="5" id="KW-0964">Secreted</keyword>
<feature type="chain" id="PRO_5042981501" description="C3/C5 convertase" evidence="19">
    <location>
        <begin position="26"/>
        <end position="845"/>
    </location>
</feature>
<dbReference type="SUPFAM" id="SSF50494">
    <property type="entry name" value="Trypsin-like serine proteases"/>
    <property type="match status" value="1"/>
</dbReference>
<keyword evidence="8" id="KW-0645">Protease</keyword>
<dbReference type="Proteomes" id="UP001364617">
    <property type="component" value="Unassembled WGS sequence"/>
</dbReference>
<dbReference type="PANTHER" id="PTHR46393:SF8">
    <property type="entry name" value="COMPLEMENT C2"/>
    <property type="match status" value="1"/>
</dbReference>
<organism evidence="23 24">
    <name type="scientific">Phoxinus phoxinus</name>
    <name type="common">Eurasian minnow</name>
    <dbReference type="NCBI Taxonomy" id="58324"/>
    <lineage>
        <taxon>Eukaryota</taxon>
        <taxon>Metazoa</taxon>
        <taxon>Chordata</taxon>
        <taxon>Craniata</taxon>
        <taxon>Vertebrata</taxon>
        <taxon>Euteleostomi</taxon>
        <taxon>Actinopterygii</taxon>
        <taxon>Neopterygii</taxon>
        <taxon>Teleostei</taxon>
        <taxon>Ostariophysi</taxon>
        <taxon>Cypriniformes</taxon>
        <taxon>Leuciscidae</taxon>
        <taxon>Phoxininae</taxon>
        <taxon>Phoxinus</taxon>
    </lineage>
</organism>
<dbReference type="InterPro" id="IPR002035">
    <property type="entry name" value="VWF_A"/>
</dbReference>
<feature type="active site" description="Charge relay system" evidence="17">
    <location>
        <position position="659"/>
    </location>
</feature>
<evidence type="ECO:0000256" key="10">
    <source>
        <dbReference type="ARBA" id="ARBA00022737"/>
    </source>
</evidence>
<protein>
    <recommendedName>
        <fullName evidence="16">C3/C5 convertase</fullName>
    </recommendedName>
</protein>
<dbReference type="SMART" id="SM00032">
    <property type="entry name" value="CCP"/>
    <property type="match status" value="4"/>
</dbReference>
<dbReference type="GO" id="GO:0004252">
    <property type="term" value="F:serine-type endopeptidase activity"/>
    <property type="evidence" value="ECO:0007669"/>
    <property type="project" value="InterPro"/>
</dbReference>
<dbReference type="Gene3D" id="2.10.70.10">
    <property type="entry name" value="Complement Module, domain 1"/>
    <property type="match status" value="4"/>
</dbReference>
<evidence type="ECO:0000256" key="12">
    <source>
        <dbReference type="ARBA" id="ARBA00022825"/>
    </source>
</evidence>